<keyword evidence="4" id="KW-0175">Coiled coil</keyword>
<sequence length="574" mass="66336">MRVLQWRNPATAGESCTVHAKMTDPVKLDRCHFERAAKMAYTVQWLYTNAIYIMFSFSKKKSPDLEMQINLLIFLANKLSNSGKYLHEIAYIRKTSVMTEKYSAMRNIYFDIERELIRHNPEKWSSAQSIRVYVRHEFHLNDFIPNAFLLIFATYQQAAIFLLEELTNRLFDHLAIPFNQRIVMFEEAVDDKGFLGKIKAREGKLIWHEVEASFLSSKHIEPLVELEGEFKKIVRRLYNEFTKRFSGDLARLSIENLFRSMKTDYGNTDALSVLLEVMPEGILIEDRFEFYPQQEFEAGLRLRLQEVQTENSKLKEESRLLKEDLDKFKATQEKIEQMRKAQDKFIEVVSHQFRTPLSVIRWESEILAEVLAADKSSVQVREAADAIQTKSIFLIDILNDVFELLVIEAGQFKLNLKPSPLWEMIEELLVSFKADAAKKNVIIVFDKISMPAEAISLDVGRIRSVLNILIRNALNYTPSGGQIVIKLKKEIENDKEVFHLIIQDNGVGIRREDLNKIFSRFYRSPDVIKIIPDGAGLGLFIAKHIIEAHNGRLWAESDGIGKGSSFHVILPKTI</sequence>
<organism evidence="6 7">
    <name type="scientific">Candidatus Terrybacteria bacterium RIFCSPHIGHO2_01_FULL_43_35</name>
    <dbReference type="NCBI Taxonomy" id="1802361"/>
    <lineage>
        <taxon>Bacteria</taxon>
        <taxon>Candidatus Terryibacteriota</taxon>
    </lineage>
</organism>
<feature type="coiled-coil region" evidence="4">
    <location>
        <begin position="297"/>
        <end position="341"/>
    </location>
</feature>
<reference evidence="6 7" key="1">
    <citation type="journal article" date="2016" name="Nat. Commun.">
        <title>Thousands of microbial genomes shed light on interconnected biogeochemical processes in an aquifer system.</title>
        <authorList>
            <person name="Anantharaman K."/>
            <person name="Brown C.T."/>
            <person name="Hug L.A."/>
            <person name="Sharon I."/>
            <person name="Castelle C.J."/>
            <person name="Probst A.J."/>
            <person name="Thomas B.C."/>
            <person name="Singh A."/>
            <person name="Wilkins M.J."/>
            <person name="Karaoz U."/>
            <person name="Brodie E.L."/>
            <person name="Williams K.H."/>
            <person name="Hubbard S.S."/>
            <person name="Banfield J.F."/>
        </authorList>
    </citation>
    <scope>NUCLEOTIDE SEQUENCE [LARGE SCALE GENOMIC DNA]</scope>
</reference>
<dbReference type="InterPro" id="IPR036890">
    <property type="entry name" value="HATPase_C_sf"/>
</dbReference>
<dbReference type="Gene3D" id="1.10.287.130">
    <property type="match status" value="1"/>
</dbReference>
<dbReference type="SMART" id="SM00388">
    <property type="entry name" value="HisKA"/>
    <property type="match status" value="1"/>
</dbReference>
<protein>
    <recommendedName>
        <fullName evidence="2">histidine kinase</fullName>
        <ecNumber evidence="2">2.7.13.3</ecNumber>
    </recommendedName>
</protein>
<dbReference type="SUPFAM" id="SSF47384">
    <property type="entry name" value="Homodimeric domain of signal transducing histidine kinase"/>
    <property type="match status" value="1"/>
</dbReference>
<dbReference type="CDD" id="cd00075">
    <property type="entry name" value="HATPase"/>
    <property type="match status" value="1"/>
</dbReference>
<dbReference type="AlphaFoldDB" id="A0A1G2PFY9"/>
<dbReference type="PANTHER" id="PTHR43547:SF2">
    <property type="entry name" value="HYBRID SIGNAL TRANSDUCTION HISTIDINE KINASE C"/>
    <property type="match status" value="1"/>
</dbReference>
<proteinExistence type="predicted"/>
<dbReference type="InterPro" id="IPR003661">
    <property type="entry name" value="HisK_dim/P_dom"/>
</dbReference>
<evidence type="ECO:0000256" key="3">
    <source>
        <dbReference type="ARBA" id="ARBA00022553"/>
    </source>
</evidence>
<evidence type="ECO:0000256" key="4">
    <source>
        <dbReference type="SAM" id="Coils"/>
    </source>
</evidence>
<name>A0A1G2PFY9_9BACT</name>
<dbReference type="EMBL" id="MHSR01000005">
    <property type="protein sequence ID" value="OHA47248.1"/>
    <property type="molecule type" value="Genomic_DNA"/>
</dbReference>
<keyword evidence="3" id="KW-0597">Phosphoprotein</keyword>
<dbReference type="PROSITE" id="PS50109">
    <property type="entry name" value="HIS_KIN"/>
    <property type="match status" value="1"/>
</dbReference>
<dbReference type="InterPro" id="IPR005467">
    <property type="entry name" value="His_kinase_dom"/>
</dbReference>
<accession>A0A1G2PFY9</accession>
<comment type="caution">
    <text evidence="6">The sequence shown here is derived from an EMBL/GenBank/DDBJ whole genome shotgun (WGS) entry which is preliminary data.</text>
</comment>
<dbReference type="EC" id="2.7.13.3" evidence="2"/>
<dbReference type="PRINTS" id="PR00344">
    <property type="entry name" value="BCTRLSENSOR"/>
</dbReference>
<gene>
    <name evidence="6" type="ORF">A2828_00045</name>
</gene>
<dbReference type="SMART" id="SM00387">
    <property type="entry name" value="HATPase_c"/>
    <property type="match status" value="1"/>
</dbReference>
<dbReference type="PANTHER" id="PTHR43547">
    <property type="entry name" value="TWO-COMPONENT HISTIDINE KINASE"/>
    <property type="match status" value="1"/>
</dbReference>
<dbReference type="InterPro" id="IPR003594">
    <property type="entry name" value="HATPase_dom"/>
</dbReference>
<evidence type="ECO:0000313" key="6">
    <source>
        <dbReference type="EMBL" id="OHA47248.1"/>
    </source>
</evidence>
<dbReference type="InterPro" id="IPR004358">
    <property type="entry name" value="Sig_transdc_His_kin-like_C"/>
</dbReference>
<dbReference type="GO" id="GO:0000155">
    <property type="term" value="F:phosphorelay sensor kinase activity"/>
    <property type="evidence" value="ECO:0007669"/>
    <property type="project" value="InterPro"/>
</dbReference>
<dbReference type="SUPFAM" id="SSF55874">
    <property type="entry name" value="ATPase domain of HSP90 chaperone/DNA topoisomerase II/histidine kinase"/>
    <property type="match status" value="1"/>
</dbReference>
<dbReference type="Proteomes" id="UP000178869">
    <property type="component" value="Unassembled WGS sequence"/>
</dbReference>
<evidence type="ECO:0000256" key="2">
    <source>
        <dbReference type="ARBA" id="ARBA00012438"/>
    </source>
</evidence>
<comment type="catalytic activity">
    <reaction evidence="1">
        <text>ATP + protein L-histidine = ADP + protein N-phospho-L-histidine.</text>
        <dbReference type="EC" id="2.7.13.3"/>
    </reaction>
</comment>
<dbReference type="Gene3D" id="3.30.565.10">
    <property type="entry name" value="Histidine kinase-like ATPase, C-terminal domain"/>
    <property type="match status" value="1"/>
</dbReference>
<evidence type="ECO:0000256" key="1">
    <source>
        <dbReference type="ARBA" id="ARBA00000085"/>
    </source>
</evidence>
<evidence type="ECO:0000259" key="5">
    <source>
        <dbReference type="PROSITE" id="PS50109"/>
    </source>
</evidence>
<dbReference type="CDD" id="cd00082">
    <property type="entry name" value="HisKA"/>
    <property type="match status" value="1"/>
</dbReference>
<dbReference type="Pfam" id="PF02518">
    <property type="entry name" value="HATPase_c"/>
    <property type="match status" value="1"/>
</dbReference>
<dbReference type="Pfam" id="PF00512">
    <property type="entry name" value="HisKA"/>
    <property type="match status" value="1"/>
</dbReference>
<evidence type="ECO:0000313" key="7">
    <source>
        <dbReference type="Proteomes" id="UP000178869"/>
    </source>
</evidence>
<dbReference type="InterPro" id="IPR036097">
    <property type="entry name" value="HisK_dim/P_sf"/>
</dbReference>
<feature type="domain" description="Histidine kinase" evidence="5">
    <location>
        <begin position="348"/>
        <end position="574"/>
    </location>
</feature>